<dbReference type="HOGENOM" id="CLU_2190514_0_0_1"/>
<dbReference type="Proteomes" id="UP000001555">
    <property type="component" value="Unassembled WGS sequence"/>
</dbReference>
<dbReference type="VEuPathDB" id="VectorBase:ISCW024749"/>
<evidence type="ECO:0000259" key="1">
    <source>
        <dbReference type="Pfam" id="PF21787"/>
    </source>
</evidence>
<organism evidence="2 3">
    <name type="scientific">Ixodes scapularis</name>
    <name type="common">Black-legged tick</name>
    <name type="synonym">Deer tick</name>
    <dbReference type="NCBI Taxonomy" id="6945"/>
    <lineage>
        <taxon>Eukaryota</taxon>
        <taxon>Metazoa</taxon>
        <taxon>Ecdysozoa</taxon>
        <taxon>Arthropoda</taxon>
        <taxon>Chelicerata</taxon>
        <taxon>Arachnida</taxon>
        <taxon>Acari</taxon>
        <taxon>Parasitiformes</taxon>
        <taxon>Ixodida</taxon>
        <taxon>Ixodoidea</taxon>
        <taxon>Ixodidae</taxon>
        <taxon>Ixodinae</taxon>
        <taxon>Ixodes</taxon>
    </lineage>
</organism>
<sequence>MLNGLSVTYKIPVAYFFVKNLSAEDQLKTVLYTIRTVESLGFKVIRLVTDNHKVNVLTMKHLCGGQLAPVVQHPVDPTRPLFLSFDYCHILKNVRSQFLDRDLGPSQEI</sequence>
<evidence type="ECO:0000313" key="2">
    <source>
        <dbReference type="EnsemblMetazoa" id="ISCW024749-PA"/>
    </source>
</evidence>
<evidence type="ECO:0000313" key="3">
    <source>
        <dbReference type="Proteomes" id="UP000001555"/>
    </source>
</evidence>
<dbReference type="InterPro" id="IPR048365">
    <property type="entry name" value="TNP-like_RNaseH_N"/>
</dbReference>
<dbReference type="VEuPathDB" id="VectorBase:ISCI024749"/>
<dbReference type="PaxDb" id="6945-B7QCK9"/>
<feature type="domain" description="Transposable element P transposase-like RNase H" evidence="1">
    <location>
        <begin position="1"/>
        <end position="62"/>
    </location>
</feature>
<name>A0A1S4M774_IXOSC</name>
<dbReference type="EnsemblMetazoa" id="ISCW024749-RA">
    <property type="protein sequence ID" value="ISCW024749-PA"/>
    <property type="gene ID" value="ISCW024749"/>
</dbReference>
<protein>
    <recommendedName>
        <fullName evidence="1">Transposable element P transposase-like RNase H domain-containing protein</fullName>
    </recommendedName>
</protein>
<proteinExistence type="predicted"/>
<reference evidence="3" key="1">
    <citation type="submission" date="2008-03" db="EMBL/GenBank/DDBJ databases">
        <title>Annotation of Ixodes scapularis.</title>
        <authorList>
            <consortium name="Ixodes scapularis Genome Project Consortium"/>
            <person name="Caler E."/>
            <person name="Hannick L.I."/>
            <person name="Bidwell S."/>
            <person name="Joardar V."/>
            <person name="Thiagarajan M."/>
            <person name="Amedeo P."/>
            <person name="Galinsky K.J."/>
            <person name="Schobel S."/>
            <person name="Inman J."/>
            <person name="Hostetler J."/>
            <person name="Miller J."/>
            <person name="Hammond M."/>
            <person name="Megy K."/>
            <person name="Lawson D."/>
            <person name="Kodira C."/>
            <person name="Sutton G."/>
            <person name="Meyer J."/>
            <person name="Hill C.A."/>
            <person name="Birren B."/>
            <person name="Nene V."/>
            <person name="Collins F."/>
            <person name="Alarcon-Chaidez F."/>
            <person name="Wikel S."/>
            <person name="Strausberg R."/>
        </authorList>
    </citation>
    <scope>NUCLEOTIDE SEQUENCE [LARGE SCALE GENOMIC DNA]</scope>
    <source>
        <strain evidence="3">Wikel</strain>
    </source>
</reference>
<accession>A0A1S4M774</accession>
<keyword evidence="3" id="KW-1185">Reference proteome</keyword>
<dbReference type="Pfam" id="PF21787">
    <property type="entry name" value="TNP-like_RNaseH_N"/>
    <property type="match status" value="1"/>
</dbReference>
<dbReference type="EMBL" id="ABJB011086145">
    <property type="status" value="NOT_ANNOTATED_CDS"/>
    <property type="molecule type" value="Genomic_DNA"/>
</dbReference>
<reference evidence="2" key="2">
    <citation type="submission" date="2020-05" db="UniProtKB">
        <authorList>
            <consortium name="EnsemblMetazoa"/>
        </authorList>
    </citation>
    <scope>IDENTIFICATION</scope>
    <source>
        <strain evidence="2">wikel</strain>
    </source>
</reference>